<reference evidence="1 2" key="1">
    <citation type="submission" date="2018-08" db="EMBL/GenBank/DDBJ databases">
        <title>Recombination of ecologically and evolutionarily significant loci maintains genetic cohesion in the Pseudomonas syringae species complex.</title>
        <authorList>
            <person name="Dillon M."/>
            <person name="Thakur S."/>
            <person name="Almeida R.N.D."/>
            <person name="Weir B.S."/>
            <person name="Guttman D.S."/>
        </authorList>
    </citation>
    <scope>NUCLEOTIDE SEQUENCE [LARGE SCALE GENOMIC DNA]</scope>
    <source>
        <strain evidence="1 2">ICMP 4388</strain>
    </source>
</reference>
<dbReference type="Proteomes" id="UP000274541">
    <property type="component" value="Unassembled WGS sequence"/>
</dbReference>
<accession>A0A0Q0FAZ8</accession>
<dbReference type="EMBL" id="RBPX01000281">
    <property type="protein sequence ID" value="RMO61367.1"/>
    <property type="molecule type" value="Genomic_DNA"/>
</dbReference>
<dbReference type="AlphaFoldDB" id="A0A0Q0FAZ8"/>
<dbReference type="RefSeq" id="WP_003396849.1">
    <property type="nucleotide sequence ID" value="NZ_JBPDUT010000002.1"/>
</dbReference>
<organism evidence="1 2">
    <name type="scientific">Pseudomonas syringae pv. aptata</name>
    <dbReference type="NCBI Taxonomy" id="83167"/>
    <lineage>
        <taxon>Bacteria</taxon>
        <taxon>Pseudomonadati</taxon>
        <taxon>Pseudomonadota</taxon>
        <taxon>Gammaproteobacteria</taxon>
        <taxon>Pseudomonadales</taxon>
        <taxon>Pseudomonadaceae</taxon>
        <taxon>Pseudomonas</taxon>
        <taxon>Pseudomonas syringae</taxon>
    </lineage>
</organism>
<comment type="caution">
    <text evidence="1">The sequence shown here is derived from an EMBL/GenBank/DDBJ whole genome shotgun (WGS) entry which is preliminary data.</text>
</comment>
<dbReference type="Pfam" id="PF19923">
    <property type="entry name" value="DUF6386"/>
    <property type="match status" value="1"/>
</dbReference>
<dbReference type="InterPro" id="IPR045665">
    <property type="entry name" value="DUF6386"/>
</dbReference>
<evidence type="ECO:0000313" key="1">
    <source>
        <dbReference type="EMBL" id="RMO61367.1"/>
    </source>
</evidence>
<evidence type="ECO:0000313" key="2">
    <source>
        <dbReference type="Proteomes" id="UP000274541"/>
    </source>
</evidence>
<sequence length="147" mass="16126">MSKEFSVFTDTATISIFDIDAIKHRVSDSPDWWSIVEDEILETNKGNIAFLGLGDDGDYTIKLLDNIENETGALNLHFPSGQVFIGAGEDTSGGDLEPDGSDVIQGKTLKFAPGDYSMKFARAGNTIELCFTPTLEKYNSIKEPIRI</sequence>
<protein>
    <submittedName>
        <fullName evidence="1">Uncharacterized protein</fullName>
    </submittedName>
</protein>
<proteinExistence type="predicted"/>
<name>A0A0Q0FAZ8_PSEAP</name>
<gene>
    <name evidence="1" type="ORF">ALQ37_200058</name>
</gene>